<keyword evidence="3" id="KW-1185">Reference proteome</keyword>
<dbReference type="AlphaFoldDB" id="A0A222DYE9"/>
<evidence type="ECO:0000313" key="2">
    <source>
        <dbReference type="EMBL" id="ASP18995.1"/>
    </source>
</evidence>
<dbReference type="EMBL" id="CP022540">
    <property type="protein sequence ID" value="ASP18995.1"/>
    <property type="molecule type" value="Genomic_DNA"/>
</dbReference>
<proteinExistence type="predicted"/>
<dbReference type="RefSeq" id="WP_094036851.1">
    <property type="nucleotide sequence ID" value="NZ_CP022540.1"/>
</dbReference>
<name>A0A222DYE9_9RHOB</name>
<dbReference type="Gene3D" id="3.30.1150.10">
    <property type="match status" value="1"/>
</dbReference>
<evidence type="ECO:0000256" key="1">
    <source>
        <dbReference type="SAM" id="MobiDB-lite"/>
    </source>
</evidence>
<feature type="compositionally biased region" description="Pro residues" evidence="1">
    <location>
        <begin position="51"/>
        <end position="151"/>
    </location>
</feature>
<reference evidence="2 3" key="1">
    <citation type="submission" date="2017-07" db="EMBL/GenBank/DDBJ databases">
        <title>Genome Sequence of Antarctobacter heliothermus Strain SMS3 Isolated from a culture of the Diatom Skeletonema marinoi.</title>
        <authorList>
            <person name="Topel M."/>
            <person name="Pinder M.I.M."/>
            <person name="Johansson O.N."/>
            <person name="Kourtchenko O."/>
            <person name="Godhe A."/>
            <person name="Clarke A.K."/>
        </authorList>
    </citation>
    <scope>NUCLEOTIDE SEQUENCE [LARGE SCALE GENOMIC DNA]</scope>
    <source>
        <strain evidence="2 3">SMS3</strain>
    </source>
</reference>
<gene>
    <name evidence="2" type="ORF">ANTHELSMS3_00270</name>
</gene>
<sequence>MNRYLYISGGAHALVLAWLLLGNVFATDPPQMQVADVTVLSEAEFAALTAPPAPEPVAEPVTPVVPPEPTPEPAPEPAPVPEPTPAPQPEPVPEPVPEPAPEPTPEPAPEPAPVPQPLPEPDPVPVPAPLPEPEPIPVPPAPLPTPPPAPVAPTASLRPKARPADRVANTPVAPPDPNTERAEERVEAADPDAVSPDVAEELREATAPPETSTEIVTEADERFAPSESIRPQARPQRAAQATRPDPAPQPEAAQPDPDPLSGADDAITSALAEALSAAPAPAAPTGPPMTTGEREALRLAVQACWVVDVGSEAANITVTVGFEMEQDGRVVQSSLKMLNASQGSAAAVQTAFQVARRAVLRCQGAEGYALPAEKYDQWREIEMTFNPATMRLR</sequence>
<feature type="compositionally biased region" description="Basic and acidic residues" evidence="1">
    <location>
        <begin position="178"/>
        <end position="188"/>
    </location>
</feature>
<feature type="region of interest" description="Disordered" evidence="1">
    <location>
        <begin position="50"/>
        <end position="264"/>
    </location>
</feature>
<protein>
    <submittedName>
        <fullName evidence="2">Energy transducer TonB</fullName>
    </submittedName>
</protein>
<accession>A0A222DYE9</accession>
<organism evidence="2 3">
    <name type="scientific">Antarctobacter heliothermus</name>
    <dbReference type="NCBI Taxonomy" id="74033"/>
    <lineage>
        <taxon>Bacteria</taxon>
        <taxon>Pseudomonadati</taxon>
        <taxon>Pseudomonadota</taxon>
        <taxon>Alphaproteobacteria</taxon>
        <taxon>Rhodobacterales</taxon>
        <taxon>Roseobacteraceae</taxon>
        <taxon>Antarctobacter</taxon>
    </lineage>
</organism>
<dbReference type="Proteomes" id="UP000203589">
    <property type="component" value="Chromosome"/>
</dbReference>
<dbReference type="KEGG" id="aht:ANTHELSMS3_00270"/>
<evidence type="ECO:0000313" key="3">
    <source>
        <dbReference type="Proteomes" id="UP000203589"/>
    </source>
</evidence>
<dbReference type="OrthoDB" id="7161229at2"/>
<feature type="compositionally biased region" description="Low complexity" evidence="1">
    <location>
        <begin position="230"/>
        <end position="255"/>
    </location>
</feature>